<sequence>MSDTLSDAVAATRAEDAAPVGDDAGSASTRTVLTGIVRVDRTSLDSPAQQIYQCIARAIQDGRLVPGTRLPTVRALAADVEVAVNTVAKAFRRLGEAGLVITRGRAGTVVAPLDTAGSRAERAAREYAAAVSELGYDAEAAAKLLAAVFAETASAVGRE</sequence>
<dbReference type="Gene3D" id="1.10.10.10">
    <property type="entry name" value="Winged helix-like DNA-binding domain superfamily/Winged helix DNA-binding domain"/>
    <property type="match status" value="1"/>
</dbReference>
<comment type="caution">
    <text evidence="5">The sequence shown here is derived from an EMBL/GenBank/DDBJ whole genome shotgun (WGS) entry which is preliminary data.</text>
</comment>
<dbReference type="InterPro" id="IPR036390">
    <property type="entry name" value="WH_DNA-bd_sf"/>
</dbReference>
<dbReference type="EMBL" id="JAEDAJ010000001">
    <property type="protein sequence ID" value="MBK0330109.1"/>
    <property type="molecule type" value="Genomic_DNA"/>
</dbReference>
<evidence type="ECO:0000313" key="5">
    <source>
        <dbReference type="EMBL" id="MBK0330109.1"/>
    </source>
</evidence>
<reference evidence="5 6" key="1">
    <citation type="submission" date="2020-12" db="EMBL/GenBank/DDBJ databases">
        <title>Brachybacterium sp. MASK1Z-5, whole genome shotgun sequence.</title>
        <authorList>
            <person name="Tuo L."/>
        </authorList>
    </citation>
    <scope>NUCLEOTIDE SEQUENCE [LARGE SCALE GENOMIC DNA]</scope>
    <source>
        <strain evidence="5 6">MASK1Z-5</strain>
    </source>
</reference>
<dbReference type="Proteomes" id="UP000612352">
    <property type="component" value="Unassembled WGS sequence"/>
</dbReference>
<dbReference type="Pfam" id="PF00392">
    <property type="entry name" value="GntR"/>
    <property type="match status" value="1"/>
</dbReference>
<evidence type="ECO:0000256" key="3">
    <source>
        <dbReference type="ARBA" id="ARBA00023163"/>
    </source>
</evidence>
<proteinExistence type="predicted"/>
<organism evidence="5 6">
    <name type="scientific">Brachybacterium halotolerans</name>
    <dbReference type="NCBI Taxonomy" id="2795215"/>
    <lineage>
        <taxon>Bacteria</taxon>
        <taxon>Bacillati</taxon>
        <taxon>Actinomycetota</taxon>
        <taxon>Actinomycetes</taxon>
        <taxon>Micrococcales</taxon>
        <taxon>Dermabacteraceae</taxon>
        <taxon>Brachybacterium</taxon>
    </lineage>
</organism>
<keyword evidence="1" id="KW-0805">Transcription regulation</keyword>
<keyword evidence="3" id="KW-0804">Transcription</keyword>
<dbReference type="RefSeq" id="WP_200500765.1">
    <property type="nucleotide sequence ID" value="NZ_JAEDAJ010000001.1"/>
</dbReference>
<dbReference type="PANTHER" id="PTHR38445">
    <property type="entry name" value="HTH-TYPE TRANSCRIPTIONAL REPRESSOR YTRA"/>
    <property type="match status" value="1"/>
</dbReference>
<evidence type="ECO:0000256" key="2">
    <source>
        <dbReference type="ARBA" id="ARBA00023125"/>
    </source>
</evidence>
<evidence type="ECO:0000259" key="4">
    <source>
        <dbReference type="PROSITE" id="PS50949"/>
    </source>
</evidence>
<name>A0ABS1B644_9MICO</name>
<dbReference type="PROSITE" id="PS50949">
    <property type="entry name" value="HTH_GNTR"/>
    <property type="match status" value="1"/>
</dbReference>
<keyword evidence="2" id="KW-0238">DNA-binding</keyword>
<accession>A0ABS1B644</accession>
<keyword evidence="6" id="KW-1185">Reference proteome</keyword>
<dbReference type="SMART" id="SM00345">
    <property type="entry name" value="HTH_GNTR"/>
    <property type="match status" value="1"/>
</dbReference>
<dbReference type="SUPFAM" id="SSF46785">
    <property type="entry name" value="Winged helix' DNA-binding domain"/>
    <property type="match status" value="1"/>
</dbReference>
<feature type="domain" description="HTH gntR-type" evidence="4">
    <location>
        <begin position="45"/>
        <end position="113"/>
    </location>
</feature>
<protein>
    <submittedName>
        <fullName evidence="5">GntR family transcriptional regulator</fullName>
    </submittedName>
</protein>
<dbReference type="CDD" id="cd07377">
    <property type="entry name" value="WHTH_GntR"/>
    <property type="match status" value="1"/>
</dbReference>
<dbReference type="InterPro" id="IPR000524">
    <property type="entry name" value="Tscrpt_reg_HTH_GntR"/>
</dbReference>
<dbReference type="InterPro" id="IPR036388">
    <property type="entry name" value="WH-like_DNA-bd_sf"/>
</dbReference>
<dbReference type="PANTHER" id="PTHR38445:SF9">
    <property type="entry name" value="HTH-TYPE TRANSCRIPTIONAL REPRESSOR YTRA"/>
    <property type="match status" value="1"/>
</dbReference>
<gene>
    <name evidence="5" type="ORF">I8D64_01650</name>
</gene>
<evidence type="ECO:0000256" key="1">
    <source>
        <dbReference type="ARBA" id="ARBA00023015"/>
    </source>
</evidence>
<evidence type="ECO:0000313" key="6">
    <source>
        <dbReference type="Proteomes" id="UP000612352"/>
    </source>
</evidence>